<dbReference type="Proteomes" id="UP000010802">
    <property type="component" value="Chromosome"/>
</dbReference>
<dbReference type="InterPro" id="IPR029052">
    <property type="entry name" value="Metallo-depent_PP-like"/>
</dbReference>
<dbReference type="SUPFAM" id="SSF56300">
    <property type="entry name" value="Metallo-dependent phosphatases"/>
    <property type="match status" value="1"/>
</dbReference>
<dbReference type="eggNOG" id="COG0622">
    <property type="taxonomic scope" value="Bacteria"/>
</dbReference>
<gene>
    <name evidence="4" type="ordered locus">TEPIRE1_0659</name>
</gene>
<reference evidence="5" key="1">
    <citation type="journal article" date="2013" name="Genome Announc.">
        <title>First genome sequence of a syntrophic acetate-oxidizing bacterium, Tepidanaerobacter acetatoxydans strain Re1.</title>
        <authorList>
            <person name="Manzoor S."/>
            <person name="Bongcam-Rudloff E."/>
            <person name="Schnurer A."/>
            <person name="Muller B."/>
        </authorList>
    </citation>
    <scope>NUCLEOTIDE SEQUENCE [LARGE SCALE GENOMIC DNA]</scope>
    <source>
        <strain evidence="5">Re1</strain>
    </source>
</reference>
<dbReference type="InterPro" id="IPR024654">
    <property type="entry name" value="Calcineurin-like_PHP_lpxH"/>
</dbReference>
<organism evidence="4 5">
    <name type="scientific">Tepidanaerobacter acetatoxydans (strain DSM 21804 / JCM 16047 / Re1)</name>
    <dbReference type="NCBI Taxonomy" id="1209989"/>
    <lineage>
        <taxon>Bacteria</taxon>
        <taxon>Bacillati</taxon>
        <taxon>Bacillota</taxon>
        <taxon>Clostridia</taxon>
        <taxon>Thermosediminibacterales</taxon>
        <taxon>Tepidanaerobacteraceae</taxon>
        <taxon>Tepidanaerobacter</taxon>
    </lineage>
</organism>
<dbReference type="Gene3D" id="3.60.21.10">
    <property type="match status" value="1"/>
</dbReference>
<dbReference type="KEGG" id="tae:TepiRe1_0659"/>
<dbReference type="RefSeq" id="WP_013777714.1">
    <property type="nucleotide sequence ID" value="NC_015519.1"/>
</dbReference>
<dbReference type="InterPro" id="IPR000979">
    <property type="entry name" value="Phosphodiesterase_MJ0936/Vps29"/>
</dbReference>
<evidence type="ECO:0000256" key="2">
    <source>
        <dbReference type="RuleBase" id="RU362039"/>
    </source>
</evidence>
<dbReference type="CDD" id="cd00841">
    <property type="entry name" value="MPP_YfcE"/>
    <property type="match status" value="1"/>
</dbReference>
<dbReference type="GO" id="GO:0046872">
    <property type="term" value="F:metal ion binding"/>
    <property type="evidence" value="ECO:0007669"/>
    <property type="project" value="UniProtKB-KW"/>
</dbReference>
<proteinExistence type="inferred from homology"/>
<accession>L0S0M5</accession>
<protein>
    <recommendedName>
        <fullName evidence="2">Phosphoesterase</fullName>
        <ecNumber evidence="2">3.1.4.-</ecNumber>
    </recommendedName>
</protein>
<comment type="cofactor">
    <cofactor evidence="2">
        <name>a divalent metal cation</name>
        <dbReference type="ChEBI" id="CHEBI:60240"/>
    </cofactor>
</comment>
<dbReference type="GO" id="GO:0016787">
    <property type="term" value="F:hydrolase activity"/>
    <property type="evidence" value="ECO:0007669"/>
    <property type="project" value="UniProtKB-UniRule"/>
</dbReference>
<sequence length="156" mass="17431">MKIGVLSDTHGMRNIAEKALKHMKDIDIIIHAGDLVSDARYLETLKYKVFCVAGNCDPFAIEPTEKILELQGKRIFLTHGHTYRVKYGYKELLTRARQISADIVIFGHTHLPENAYIDNILFFNPGSTALPKKGGPGTYGILEIIDGTIKAYVNTI</sequence>
<dbReference type="OrthoDB" id="9800565at2"/>
<dbReference type="STRING" id="1209989.TepRe1_0603"/>
<feature type="domain" description="Calcineurin-like phosphoesterase" evidence="3">
    <location>
        <begin position="1"/>
        <end position="144"/>
    </location>
</feature>
<dbReference type="HOGENOM" id="CLU_063749_2_1_9"/>
<keyword evidence="2" id="KW-0479">Metal-binding</keyword>
<comment type="similarity">
    <text evidence="1 2">Belongs to the metallophosphoesterase superfamily. YfcE family.</text>
</comment>
<dbReference type="NCBIfam" id="TIGR00040">
    <property type="entry name" value="yfcE"/>
    <property type="match status" value="1"/>
</dbReference>
<evidence type="ECO:0000313" key="4">
    <source>
        <dbReference type="EMBL" id="CCP25347.1"/>
    </source>
</evidence>
<evidence type="ECO:0000313" key="5">
    <source>
        <dbReference type="Proteomes" id="UP000010802"/>
    </source>
</evidence>
<dbReference type="AlphaFoldDB" id="F4LVU4"/>
<dbReference type="KEGG" id="tep:TepRe1_0603"/>
<dbReference type="EMBL" id="HF563609">
    <property type="protein sequence ID" value="CCP25347.1"/>
    <property type="molecule type" value="Genomic_DNA"/>
</dbReference>
<evidence type="ECO:0000259" key="3">
    <source>
        <dbReference type="Pfam" id="PF12850"/>
    </source>
</evidence>
<dbReference type="InterPro" id="IPR041802">
    <property type="entry name" value="MPP_YfcE"/>
</dbReference>
<name>F4LVU4_TEPAE</name>
<dbReference type="Pfam" id="PF12850">
    <property type="entry name" value="Metallophos_2"/>
    <property type="match status" value="1"/>
</dbReference>
<dbReference type="PATRIC" id="fig|1209989.3.peg.710"/>
<accession>F4LVU4</accession>
<dbReference type="EC" id="3.1.4.-" evidence="2"/>
<dbReference type="PANTHER" id="PTHR11124">
    <property type="entry name" value="VACUOLAR SORTING PROTEIN VPS29"/>
    <property type="match status" value="1"/>
</dbReference>
<keyword evidence="5" id="KW-1185">Reference proteome</keyword>
<evidence type="ECO:0000256" key="1">
    <source>
        <dbReference type="ARBA" id="ARBA00008950"/>
    </source>
</evidence>